<organism evidence="10 11">
    <name type="scientific">Oceanobacillus caeni</name>
    <dbReference type="NCBI Taxonomy" id="405946"/>
    <lineage>
        <taxon>Bacteria</taxon>
        <taxon>Bacillati</taxon>
        <taxon>Bacillota</taxon>
        <taxon>Bacilli</taxon>
        <taxon>Bacillales</taxon>
        <taxon>Bacillaceae</taxon>
        <taxon>Oceanobacillus</taxon>
    </lineage>
</organism>
<evidence type="ECO:0000313" key="10">
    <source>
        <dbReference type="EMBL" id="KPH76002.1"/>
    </source>
</evidence>
<feature type="transmembrane region" description="Helical" evidence="8">
    <location>
        <begin position="296"/>
        <end position="320"/>
    </location>
</feature>
<dbReference type="PROSITE" id="PS00077">
    <property type="entry name" value="COX1_CUB"/>
    <property type="match status" value="1"/>
</dbReference>
<name>A0ABR5MJY3_9BACI</name>
<sequence>MAIEKLLKYEQDSRFPLTLSKSESRLYMSFISFAFIALFVGGLMGLLQVLVRSGYYTLPAGIDYYQVLTVHGVVLGLVLTTYFIIGFQYALMGKTVGISDTQYRVAWLGFWVMTLGTVMAAITILYGKASVLYTFYAPLQAHPAFYIGLALVIIGSWIACFVNWRQLYVWKKKHPGEKSPLLAFMVVINMIMWFIATLGVAASVLLQFIPWSLGYAATIDVLLSRTLFWYFGHPLVYFWLLPAYMAWYAIIPKIIGGKIFSDSLARLSFVLFLFFSIPVGLHHQLTEPGVQTTWKFVQIILTFMVVVPSLMTAFSMFATFEISGRRKGFGGLFGWFVHLPWKDVRFLAPFVGMLAFIPGGAGGLINASYQLNSVIHNTIWVTGHFHLTVATTVILTFFGITYWLVPHLTGRKLTPSVNRLGIIQTICWAVGMTIMSAAMHIQGLLGGPRRSSFSEYNGSEQVAEWGAYQVAQAIGGTILFIGIVLMIYIFIKLAFFSPKGNEEFPIAEEEKDAEPTPMWLEKWKLWVAITIALILFAYTIPIMDIIQHAPPGSAPFAWPIGNN</sequence>
<reference evidence="10 11" key="1">
    <citation type="submission" date="2015-07" db="EMBL/GenBank/DDBJ databases">
        <title>High-quality draft genome sequence of Oceanobacillus caeni HM6, a bacillus isolated from a human feces.</title>
        <authorList>
            <person name="Kumar J."/>
            <person name="Verma M.K."/>
            <person name="Pandey R."/>
            <person name="Bhambi M."/>
            <person name="Chauhan N."/>
        </authorList>
    </citation>
    <scope>NUCLEOTIDE SEQUENCE [LARGE SCALE GENOMIC DNA]</scope>
    <source>
        <strain evidence="10 11">HM6</strain>
    </source>
</reference>
<dbReference type="InterPro" id="IPR036927">
    <property type="entry name" value="Cyt_c_oxase-like_su1_sf"/>
</dbReference>
<feature type="transmembrane region" description="Helical" evidence="8">
    <location>
        <begin position="385"/>
        <end position="405"/>
    </location>
</feature>
<feature type="transmembrane region" description="Helical" evidence="8">
    <location>
        <begin position="26"/>
        <end position="50"/>
    </location>
</feature>
<evidence type="ECO:0000256" key="8">
    <source>
        <dbReference type="SAM" id="Phobius"/>
    </source>
</evidence>
<keyword evidence="4 7" id="KW-0249">Electron transport</keyword>
<feature type="transmembrane region" description="Helical" evidence="8">
    <location>
        <begin position="346"/>
        <end position="365"/>
    </location>
</feature>
<evidence type="ECO:0000256" key="4">
    <source>
        <dbReference type="ARBA" id="ARBA00022982"/>
    </source>
</evidence>
<dbReference type="PANTHER" id="PTHR10422:SF40">
    <property type="entry name" value="CYTOCHROME C OXIDASE SUBUNIT I"/>
    <property type="match status" value="1"/>
</dbReference>
<feature type="transmembrane region" description="Helical" evidence="8">
    <location>
        <begin position="103"/>
        <end position="124"/>
    </location>
</feature>
<protein>
    <submittedName>
        <fullName evidence="10">Cytochrome C</fullName>
    </submittedName>
</protein>
<evidence type="ECO:0000256" key="2">
    <source>
        <dbReference type="ARBA" id="ARBA00022660"/>
    </source>
</evidence>
<feature type="transmembrane region" description="Helical" evidence="8">
    <location>
        <begin position="144"/>
        <end position="162"/>
    </location>
</feature>
<dbReference type="InterPro" id="IPR023616">
    <property type="entry name" value="Cyt_c_oxase-like_su1_dom"/>
</dbReference>
<dbReference type="PANTHER" id="PTHR10422">
    <property type="entry name" value="CYTOCHROME C OXIDASE SUBUNIT 1"/>
    <property type="match status" value="1"/>
</dbReference>
<keyword evidence="7" id="KW-0813">Transport</keyword>
<evidence type="ECO:0000256" key="3">
    <source>
        <dbReference type="ARBA" id="ARBA00022692"/>
    </source>
</evidence>
<feature type="transmembrane region" description="Helical" evidence="8">
    <location>
        <begin position="465"/>
        <end position="491"/>
    </location>
</feature>
<keyword evidence="3 7" id="KW-0812">Transmembrane</keyword>
<keyword evidence="7" id="KW-0479">Metal-binding</keyword>
<comment type="similarity">
    <text evidence="7">Belongs to the heme-copper respiratory oxidase family.</text>
</comment>
<dbReference type="InterPro" id="IPR000883">
    <property type="entry name" value="Cyt_C_Oxase_1"/>
</dbReference>
<dbReference type="RefSeq" id="WP_060668265.1">
    <property type="nucleotide sequence ID" value="NZ_JARTGE010000051.1"/>
</dbReference>
<dbReference type="PRINTS" id="PR01165">
    <property type="entry name" value="CYCOXIDASEI"/>
</dbReference>
<comment type="subcellular location">
    <subcellularLocation>
        <location evidence="1">Membrane</location>
        <topology evidence="1">Multi-pass membrane protein</topology>
    </subcellularLocation>
</comment>
<dbReference type="SUPFAM" id="SSF81442">
    <property type="entry name" value="Cytochrome c oxidase subunit I-like"/>
    <property type="match status" value="1"/>
</dbReference>
<proteinExistence type="inferred from homology"/>
<evidence type="ECO:0000259" key="9">
    <source>
        <dbReference type="PROSITE" id="PS50855"/>
    </source>
</evidence>
<evidence type="ECO:0000256" key="6">
    <source>
        <dbReference type="ARBA" id="ARBA00023136"/>
    </source>
</evidence>
<feature type="transmembrane region" description="Helical" evidence="8">
    <location>
        <begin position="182"/>
        <end position="209"/>
    </location>
</feature>
<feature type="transmembrane region" description="Helical" evidence="8">
    <location>
        <begin position="525"/>
        <end position="546"/>
    </location>
</feature>
<dbReference type="Pfam" id="PF00115">
    <property type="entry name" value="COX1"/>
    <property type="match status" value="1"/>
</dbReference>
<feature type="domain" description="Cytochrome oxidase subunit I profile" evidence="9">
    <location>
        <begin position="11"/>
        <end position="544"/>
    </location>
</feature>
<dbReference type="CDD" id="cd01660">
    <property type="entry name" value="ba3-like_Oxidase_I"/>
    <property type="match status" value="1"/>
</dbReference>
<evidence type="ECO:0000313" key="11">
    <source>
        <dbReference type="Proteomes" id="UP000037854"/>
    </source>
</evidence>
<keyword evidence="5 8" id="KW-1133">Transmembrane helix</keyword>
<comment type="caution">
    <text evidence="10">The sequence shown here is derived from an EMBL/GenBank/DDBJ whole genome shotgun (WGS) entry which is preliminary data.</text>
</comment>
<keyword evidence="2 7" id="KW-0679">Respiratory chain</keyword>
<feature type="transmembrane region" description="Helical" evidence="8">
    <location>
        <begin position="426"/>
        <end position="445"/>
    </location>
</feature>
<feature type="transmembrane region" description="Helical" evidence="8">
    <location>
        <begin position="263"/>
        <end position="281"/>
    </location>
</feature>
<keyword evidence="7" id="KW-0349">Heme</keyword>
<dbReference type="Gene3D" id="1.20.210.10">
    <property type="entry name" value="Cytochrome c oxidase-like, subunit I domain"/>
    <property type="match status" value="1"/>
</dbReference>
<gene>
    <name evidence="10" type="ORF">AFL42_07405</name>
</gene>
<evidence type="ECO:0000256" key="7">
    <source>
        <dbReference type="RuleBase" id="RU000370"/>
    </source>
</evidence>
<keyword evidence="6 8" id="KW-0472">Membrane</keyword>
<evidence type="ECO:0000256" key="5">
    <source>
        <dbReference type="ARBA" id="ARBA00022989"/>
    </source>
</evidence>
<keyword evidence="11" id="KW-1185">Reference proteome</keyword>
<dbReference type="PROSITE" id="PS50855">
    <property type="entry name" value="COX1"/>
    <property type="match status" value="1"/>
</dbReference>
<accession>A0ABR5MJY3</accession>
<keyword evidence="7" id="KW-0408">Iron</keyword>
<feature type="transmembrane region" description="Helical" evidence="8">
    <location>
        <begin position="70"/>
        <end position="91"/>
    </location>
</feature>
<dbReference type="InterPro" id="IPR023615">
    <property type="entry name" value="Cyt_c_Oxase_su1_BS"/>
</dbReference>
<dbReference type="EMBL" id="LGTK01000019">
    <property type="protein sequence ID" value="KPH76002.1"/>
    <property type="molecule type" value="Genomic_DNA"/>
</dbReference>
<dbReference type="InterPro" id="IPR033943">
    <property type="entry name" value="Ba3-like_Oxidase_I"/>
</dbReference>
<evidence type="ECO:0000256" key="1">
    <source>
        <dbReference type="ARBA" id="ARBA00004141"/>
    </source>
</evidence>
<dbReference type="Proteomes" id="UP000037854">
    <property type="component" value="Unassembled WGS sequence"/>
</dbReference>
<feature type="transmembrane region" description="Helical" evidence="8">
    <location>
        <begin position="229"/>
        <end position="251"/>
    </location>
</feature>